<accession>A0A0D3FH77</accession>
<dbReference type="Proteomes" id="UP000026960">
    <property type="component" value="Chromosome 3"/>
</dbReference>
<dbReference type="Gramene" id="OBART03G13500.1">
    <property type="protein sequence ID" value="OBART03G13500.1"/>
    <property type="gene ID" value="OBART03G13500"/>
</dbReference>
<dbReference type="EnsemblPlants" id="OBART03G13500.1">
    <property type="protein sequence ID" value="OBART03G13500.1"/>
    <property type="gene ID" value="OBART03G13500"/>
</dbReference>
<organism evidence="1">
    <name type="scientific">Oryza barthii</name>
    <dbReference type="NCBI Taxonomy" id="65489"/>
    <lineage>
        <taxon>Eukaryota</taxon>
        <taxon>Viridiplantae</taxon>
        <taxon>Streptophyta</taxon>
        <taxon>Embryophyta</taxon>
        <taxon>Tracheophyta</taxon>
        <taxon>Spermatophyta</taxon>
        <taxon>Magnoliopsida</taxon>
        <taxon>Liliopsida</taxon>
        <taxon>Poales</taxon>
        <taxon>Poaceae</taxon>
        <taxon>BOP clade</taxon>
        <taxon>Oryzoideae</taxon>
        <taxon>Oryzeae</taxon>
        <taxon>Oryzinae</taxon>
        <taxon>Oryza</taxon>
    </lineage>
</organism>
<dbReference type="HOGENOM" id="CLU_149602_0_0_1"/>
<reference evidence="1" key="1">
    <citation type="journal article" date="2009" name="Rice">
        <title>De Novo Next Generation Sequencing of Plant Genomes.</title>
        <authorList>
            <person name="Rounsley S."/>
            <person name="Marri P.R."/>
            <person name="Yu Y."/>
            <person name="He R."/>
            <person name="Sisneros N."/>
            <person name="Goicoechea J.L."/>
            <person name="Lee S.J."/>
            <person name="Angelova A."/>
            <person name="Kudrna D."/>
            <person name="Luo M."/>
            <person name="Affourtit J."/>
            <person name="Desany B."/>
            <person name="Knight J."/>
            <person name="Niazi F."/>
            <person name="Egholm M."/>
            <person name="Wing R.A."/>
        </authorList>
    </citation>
    <scope>NUCLEOTIDE SEQUENCE [LARGE SCALE GENOMIC DNA]</scope>
    <source>
        <strain evidence="1">cv. IRGC 105608</strain>
    </source>
</reference>
<sequence length="145" mass="15642">MAILLGLCSTASGTSYLASGNGCQIRGNNAVRLAYNTREWTSSGILVFSGKEVRAADEARTLEQARSAEAAMAGEGRSHEAGSLGVGAGCDLGLLFVRRREERMTEERALLGFIIRYLIKEQNKELKLRVSMASHFPYLGGNGTK</sequence>
<dbReference type="PaxDb" id="65489-OBART03G13500.1"/>
<reference evidence="1" key="2">
    <citation type="submission" date="2015-03" db="UniProtKB">
        <authorList>
            <consortium name="EnsemblPlants"/>
        </authorList>
    </citation>
    <scope>IDENTIFICATION</scope>
</reference>
<dbReference type="AlphaFoldDB" id="A0A0D3FH77"/>
<protein>
    <submittedName>
        <fullName evidence="1">Uncharacterized protein</fullName>
    </submittedName>
</protein>
<evidence type="ECO:0000313" key="1">
    <source>
        <dbReference type="EnsemblPlants" id="OBART03G13500.1"/>
    </source>
</evidence>
<evidence type="ECO:0000313" key="2">
    <source>
        <dbReference type="Proteomes" id="UP000026960"/>
    </source>
</evidence>
<keyword evidence="2" id="KW-1185">Reference proteome</keyword>
<name>A0A0D3FH77_9ORYZ</name>
<proteinExistence type="predicted"/>